<protein>
    <submittedName>
        <fullName evidence="2">Nucleoid-associated protein YgaU</fullName>
    </submittedName>
</protein>
<comment type="caution">
    <text evidence="2">The sequence shown here is derived from an EMBL/GenBank/DDBJ whole genome shotgun (WGS) entry which is preliminary data.</text>
</comment>
<accession>A0ABU1PUZ9</accession>
<dbReference type="SMART" id="SM00257">
    <property type="entry name" value="LysM"/>
    <property type="match status" value="1"/>
</dbReference>
<dbReference type="InterPro" id="IPR036779">
    <property type="entry name" value="LysM_dom_sf"/>
</dbReference>
<dbReference type="InterPro" id="IPR018911">
    <property type="entry name" value="Gmad2_Ig-like_dom"/>
</dbReference>
<reference evidence="2 3" key="1">
    <citation type="submission" date="2023-07" db="EMBL/GenBank/DDBJ databases">
        <title>Sequencing the genomes of 1000 actinobacteria strains.</title>
        <authorList>
            <person name="Klenk H.-P."/>
        </authorList>
    </citation>
    <scope>NUCLEOTIDE SEQUENCE [LARGE SCALE GENOMIC DNA]</scope>
    <source>
        <strain evidence="2 3">DSM 43749</strain>
    </source>
</reference>
<evidence type="ECO:0000313" key="2">
    <source>
        <dbReference type="EMBL" id="MDR6594450.1"/>
    </source>
</evidence>
<dbReference type="SUPFAM" id="SSF54106">
    <property type="entry name" value="LysM domain"/>
    <property type="match status" value="1"/>
</dbReference>
<gene>
    <name evidence="2" type="ORF">J2S66_002834</name>
</gene>
<dbReference type="Pfam" id="PF01476">
    <property type="entry name" value="LysM"/>
    <property type="match status" value="1"/>
</dbReference>
<proteinExistence type="predicted"/>
<evidence type="ECO:0000259" key="1">
    <source>
        <dbReference type="PROSITE" id="PS51782"/>
    </source>
</evidence>
<name>A0ABU1PUZ9_9PSEU</name>
<dbReference type="PROSITE" id="PS51782">
    <property type="entry name" value="LYSM"/>
    <property type="match status" value="1"/>
</dbReference>
<dbReference type="Pfam" id="PF10648">
    <property type="entry name" value="Gmad2"/>
    <property type="match status" value="1"/>
</dbReference>
<sequence>MSIDVQQPKAYDLVGDVIQLAGVAGGAFEANFNYRVHEGHDEVVGYFTAGDGTGGHGQFQVAADVTGAAFTLDRLFVEVYHTSPKDGEELDKVIVPVVLGSKIVPGYHSYVEHVVAAGETLWAIATRYYGSGNLYHRLVAANPNTVTDPDVINVGDVIRVPQGT</sequence>
<feature type="domain" description="LysM" evidence="1">
    <location>
        <begin position="111"/>
        <end position="160"/>
    </location>
</feature>
<dbReference type="Proteomes" id="UP001268819">
    <property type="component" value="Unassembled WGS sequence"/>
</dbReference>
<dbReference type="RefSeq" id="WP_310307452.1">
    <property type="nucleotide sequence ID" value="NZ_BAAAXB010000001.1"/>
</dbReference>
<keyword evidence="3" id="KW-1185">Reference proteome</keyword>
<organism evidence="2 3">
    <name type="scientific">Saccharothrix longispora</name>
    <dbReference type="NCBI Taxonomy" id="33920"/>
    <lineage>
        <taxon>Bacteria</taxon>
        <taxon>Bacillati</taxon>
        <taxon>Actinomycetota</taxon>
        <taxon>Actinomycetes</taxon>
        <taxon>Pseudonocardiales</taxon>
        <taxon>Pseudonocardiaceae</taxon>
        <taxon>Saccharothrix</taxon>
    </lineage>
</organism>
<dbReference type="CDD" id="cd00118">
    <property type="entry name" value="LysM"/>
    <property type="match status" value="1"/>
</dbReference>
<dbReference type="Gene3D" id="3.10.350.10">
    <property type="entry name" value="LysM domain"/>
    <property type="match status" value="1"/>
</dbReference>
<evidence type="ECO:0000313" key="3">
    <source>
        <dbReference type="Proteomes" id="UP001268819"/>
    </source>
</evidence>
<dbReference type="EMBL" id="JAVDSG010000001">
    <property type="protein sequence ID" value="MDR6594450.1"/>
    <property type="molecule type" value="Genomic_DNA"/>
</dbReference>
<dbReference type="InterPro" id="IPR018392">
    <property type="entry name" value="LysM"/>
</dbReference>